<gene>
    <name evidence="11" type="ORF">RU08_10835</name>
</gene>
<dbReference type="GO" id="GO:0008483">
    <property type="term" value="F:transaminase activity"/>
    <property type="evidence" value="ECO:0007669"/>
    <property type="project" value="UniProtKB-KW"/>
</dbReference>
<comment type="caution">
    <text evidence="11">The sequence shown here is derived from an EMBL/GenBank/DDBJ whole genome shotgun (WGS) entry which is preliminary data.</text>
</comment>
<feature type="transmembrane region" description="Helical" evidence="10">
    <location>
        <begin position="46"/>
        <end position="67"/>
    </location>
</feature>
<sequence>MSPLEACASLLGLLAVWLTVRQNPWCWPVGLVMVVLYAWVFFEARLYSNVLLQFVYAALQLYGWWHWTRGDRPDERLHVSRLNLRQTTTGLALGLLGSIMLGVLMTTYTDANAPWQDATLCAFSLVAQVWMAKKRLQCWALWIVLDLLFVALFIDQALYSTAALYGLFTLLACHGWLTWRRELAVRAP</sequence>
<dbReference type="OrthoDB" id="9791248at2"/>
<dbReference type="RefSeq" id="WP_042553819.1">
    <property type="nucleotide sequence ID" value="NZ_JXQW01000025.1"/>
</dbReference>
<dbReference type="Proteomes" id="UP000032068">
    <property type="component" value="Unassembled WGS sequence"/>
</dbReference>
<proteinExistence type="inferred from homology"/>
<evidence type="ECO:0000313" key="11">
    <source>
        <dbReference type="EMBL" id="KIQ00834.1"/>
    </source>
</evidence>
<comment type="subcellular location">
    <subcellularLocation>
        <location evidence="2">Cell membrane</location>
        <topology evidence="2">Multi-pass membrane protein</topology>
    </subcellularLocation>
</comment>
<keyword evidence="7 10" id="KW-0812">Transmembrane</keyword>
<evidence type="ECO:0000256" key="9">
    <source>
        <dbReference type="ARBA" id="ARBA00023136"/>
    </source>
</evidence>
<evidence type="ECO:0000256" key="7">
    <source>
        <dbReference type="ARBA" id="ARBA00022692"/>
    </source>
</evidence>
<keyword evidence="11" id="KW-0808">Transferase</keyword>
<accession>A0A0D0KUU4</accession>
<reference evidence="11 12" key="1">
    <citation type="submission" date="2014-12" db="EMBL/GenBank/DDBJ databases">
        <title>16Stimator: statistical estimation of ribosomal gene copy numbers from draft genome assemblies.</title>
        <authorList>
            <person name="Perisin M.A."/>
            <person name="Vetter M."/>
            <person name="Gilbert J.A."/>
            <person name="Bergelson J."/>
        </authorList>
    </citation>
    <scope>NUCLEOTIDE SEQUENCE [LARGE SCALE GENOMIC DNA]</scope>
    <source>
        <strain evidence="11 12">MEJ086</strain>
    </source>
</reference>
<feature type="transmembrane region" description="Helical" evidence="10">
    <location>
        <begin position="139"/>
        <end position="156"/>
    </location>
</feature>
<evidence type="ECO:0000256" key="4">
    <source>
        <dbReference type="ARBA" id="ARBA00017522"/>
    </source>
</evidence>
<evidence type="ECO:0000313" key="12">
    <source>
        <dbReference type="Proteomes" id="UP000032068"/>
    </source>
</evidence>
<dbReference type="Pfam" id="PF04973">
    <property type="entry name" value="NMN_transporter"/>
    <property type="match status" value="1"/>
</dbReference>
<keyword evidence="8 10" id="KW-1133">Transmembrane helix</keyword>
<organism evidence="11 12">
    <name type="scientific">Pseudomonas fulva</name>
    <dbReference type="NCBI Taxonomy" id="47880"/>
    <lineage>
        <taxon>Bacteria</taxon>
        <taxon>Pseudomonadati</taxon>
        <taxon>Pseudomonadota</taxon>
        <taxon>Gammaproteobacteria</taxon>
        <taxon>Pseudomonadales</taxon>
        <taxon>Pseudomonadaceae</taxon>
        <taxon>Pseudomonas</taxon>
    </lineage>
</organism>
<dbReference type="PANTHER" id="PTHR36122:SF2">
    <property type="entry name" value="NICOTINAMIDE RIBOSIDE TRANSPORTER PNUC"/>
    <property type="match status" value="1"/>
</dbReference>
<dbReference type="InterPro" id="IPR006419">
    <property type="entry name" value="NMN_transpt_PnuC"/>
</dbReference>
<keyword evidence="6" id="KW-1003">Cell membrane</keyword>
<dbReference type="GO" id="GO:0005886">
    <property type="term" value="C:plasma membrane"/>
    <property type="evidence" value="ECO:0007669"/>
    <property type="project" value="UniProtKB-SubCell"/>
</dbReference>
<evidence type="ECO:0000256" key="3">
    <source>
        <dbReference type="ARBA" id="ARBA00006669"/>
    </source>
</evidence>
<name>A0A0D0KUU4_9PSED</name>
<protein>
    <recommendedName>
        <fullName evidence="4">Nicotinamide riboside transporter PnuC</fullName>
    </recommendedName>
</protein>
<dbReference type="AlphaFoldDB" id="A0A0D0KUU4"/>
<dbReference type="EMBL" id="JXQW01000025">
    <property type="protein sequence ID" value="KIQ00834.1"/>
    <property type="molecule type" value="Genomic_DNA"/>
</dbReference>
<evidence type="ECO:0000256" key="2">
    <source>
        <dbReference type="ARBA" id="ARBA00004651"/>
    </source>
</evidence>
<evidence type="ECO:0000256" key="6">
    <source>
        <dbReference type="ARBA" id="ARBA00022475"/>
    </source>
</evidence>
<evidence type="ECO:0000256" key="1">
    <source>
        <dbReference type="ARBA" id="ARBA00002672"/>
    </source>
</evidence>
<keyword evidence="5" id="KW-0813">Transport</keyword>
<evidence type="ECO:0000256" key="8">
    <source>
        <dbReference type="ARBA" id="ARBA00022989"/>
    </source>
</evidence>
<dbReference type="PANTHER" id="PTHR36122">
    <property type="entry name" value="NICOTINAMIDE RIBOSIDE TRANSPORTER PNUC"/>
    <property type="match status" value="1"/>
</dbReference>
<feature type="transmembrane region" description="Helical" evidence="10">
    <location>
        <begin position="162"/>
        <end position="179"/>
    </location>
</feature>
<keyword evidence="11" id="KW-0032">Aminotransferase</keyword>
<comment type="function">
    <text evidence="1">Required for nicotinamide riboside transport across the inner membrane.</text>
</comment>
<comment type="similarity">
    <text evidence="3">Belongs to the nicotinamide ribonucleoside (NR) uptake permease (TC 4.B.1) family.</text>
</comment>
<feature type="transmembrane region" description="Helical" evidence="10">
    <location>
        <begin position="88"/>
        <end position="108"/>
    </location>
</feature>
<keyword evidence="9 10" id="KW-0472">Membrane</keyword>
<dbReference type="NCBIfam" id="TIGR01528">
    <property type="entry name" value="NMN_trans_PnuC"/>
    <property type="match status" value="1"/>
</dbReference>
<dbReference type="GO" id="GO:0034257">
    <property type="term" value="F:nicotinamide riboside transmembrane transporter activity"/>
    <property type="evidence" value="ECO:0007669"/>
    <property type="project" value="InterPro"/>
</dbReference>
<evidence type="ECO:0000256" key="10">
    <source>
        <dbReference type="SAM" id="Phobius"/>
    </source>
</evidence>
<evidence type="ECO:0000256" key="5">
    <source>
        <dbReference type="ARBA" id="ARBA00022448"/>
    </source>
</evidence>